<feature type="domain" description="Fe/B12 periplasmic-binding" evidence="2">
    <location>
        <begin position="25"/>
        <end position="217"/>
    </location>
</feature>
<dbReference type="KEGG" id="sphc:CVN68_20605"/>
<dbReference type="Pfam" id="PF01497">
    <property type="entry name" value="Peripla_BP_2"/>
    <property type="match status" value="1"/>
</dbReference>
<gene>
    <name evidence="3" type="ORF">CVN68_20605</name>
</gene>
<dbReference type="InterPro" id="IPR002491">
    <property type="entry name" value="ABC_transptr_periplasmic_BD"/>
</dbReference>
<evidence type="ECO:0000313" key="3">
    <source>
        <dbReference type="EMBL" id="ATY34057.1"/>
    </source>
</evidence>
<feature type="signal peptide" evidence="1">
    <location>
        <begin position="1"/>
        <end position="20"/>
    </location>
</feature>
<dbReference type="AlphaFoldDB" id="A0A2K8MJK7"/>
<dbReference type="GO" id="GO:0071281">
    <property type="term" value="P:cellular response to iron ion"/>
    <property type="evidence" value="ECO:0007669"/>
    <property type="project" value="TreeGrafter"/>
</dbReference>
<keyword evidence="4" id="KW-1185">Reference proteome</keyword>
<dbReference type="PANTHER" id="PTHR30535:SF34">
    <property type="entry name" value="MOLYBDATE-BINDING PROTEIN MOLA"/>
    <property type="match status" value="1"/>
</dbReference>
<keyword evidence="1" id="KW-0732">Signal</keyword>
<protein>
    <submittedName>
        <fullName evidence="3">ABC transporter substrate-binding protein</fullName>
    </submittedName>
</protein>
<evidence type="ECO:0000259" key="2">
    <source>
        <dbReference type="Pfam" id="PF01497"/>
    </source>
</evidence>
<evidence type="ECO:0000313" key="4">
    <source>
        <dbReference type="Proteomes" id="UP000229081"/>
    </source>
</evidence>
<accession>A0A2K8MJK7</accession>
<dbReference type="RefSeq" id="WP_100283852.1">
    <property type="nucleotide sequence ID" value="NZ_CP024923.1"/>
</dbReference>
<evidence type="ECO:0000256" key="1">
    <source>
        <dbReference type="SAM" id="SignalP"/>
    </source>
</evidence>
<dbReference type="SUPFAM" id="SSF53807">
    <property type="entry name" value="Helical backbone' metal receptor"/>
    <property type="match status" value="1"/>
</dbReference>
<name>A0A2K8MJK7_9SPHN</name>
<dbReference type="OrthoDB" id="1632039at2"/>
<dbReference type="Gene3D" id="3.40.50.1980">
    <property type="entry name" value="Nitrogenase molybdenum iron protein domain"/>
    <property type="match status" value="2"/>
</dbReference>
<dbReference type="Proteomes" id="UP000229081">
    <property type="component" value="Chromosome"/>
</dbReference>
<proteinExistence type="predicted"/>
<organism evidence="3 4">
    <name type="scientific">Sphingomonas psychrotolerans</name>
    <dbReference type="NCBI Taxonomy" id="1327635"/>
    <lineage>
        <taxon>Bacteria</taxon>
        <taxon>Pseudomonadati</taxon>
        <taxon>Pseudomonadota</taxon>
        <taxon>Alphaproteobacteria</taxon>
        <taxon>Sphingomonadales</taxon>
        <taxon>Sphingomonadaceae</taxon>
        <taxon>Sphingomonas</taxon>
    </lineage>
</organism>
<feature type="chain" id="PRO_5014985370" evidence="1">
    <location>
        <begin position="21"/>
        <end position="274"/>
    </location>
</feature>
<dbReference type="PANTHER" id="PTHR30535">
    <property type="entry name" value="VITAMIN B12-BINDING PROTEIN"/>
    <property type="match status" value="1"/>
</dbReference>
<dbReference type="InterPro" id="IPR050902">
    <property type="entry name" value="ABC_Transporter_SBP"/>
</dbReference>
<dbReference type="EMBL" id="CP024923">
    <property type="protein sequence ID" value="ATY34057.1"/>
    <property type="molecule type" value="Genomic_DNA"/>
</dbReference>
<sequence length="274" mass="28743">MKRAALLCLLLAGCAAQPSAKGGGIVSLNPCADAMLVELVPRDRIAAISHYSRDPGATSIPLDLARKFNVNNGTAEEIIALRPDLAIIDSFASVSTREALTRAGVKTLTLGWANTIEDSRKQVRELAAALDAKPAGEAMVAKIDGAITAARTGRPPVSALLWIGGNTVNGANTLLDEMMVKAGFSDHAAHYGLQGTGYLPIEHVVADPPRVMLVPDQAGRDAASRAAQMRGWALARSGATVHQAPFERSLVNCGGPVIPRAMTRLAEIRSEVGQ</sequence>
<reference evidence="3 4" key="1">
    <citation type="submission" date="2017-11" db="EMBL/GenBank/DDBJ databases">
        <title>Complete genome sequence of Sphingomonas sp. Strain Cra20, a psychrotolerant potential plant growth promoting rhizobacteria.</title>
        <authorList>
            <person name="Luo Y."/>
        </authorList>
    </citation>
    <scope>NUCLEOTIDE SEQUENCE [LARGE SCALE GENOMIC DNA]</scope>
    <source>
        <strain evidence="3 4">Cra20</strain>
    </source>
</reference>